<dbReference type="Proteomes" id="UP000294901">
    <property type="component" value="Unassembled WGS sequence"/>
</dbReference>
<evidence type="ECO:0000313" key="1">
    <source>
        <dbReference type="EMBL" id="TDO32561.1"/>
    </source>
</evidence>
<dbReference type="AlphaFoldDB" id="A0A4R6JCB4"/>
<reference evidence="1 2" key="1">
    <citation type="submission" date="2019-03" db="EMBL/GenBank/DDBJ databases">
        <title>Sequencing the genomes of 1000 actinobacteria strains.</title>
        <authorList>
            <person name="Klenk H.-P."/>
        </authorList>
    </citation>
    <scope>NUCLEOTIDE SEQUENCE [LARGE SCALE GENOMIC DNA]</scope>
    <source>
        <strain evidence="1 2">DSM 43805</strain>
    </source>
</reference>
<dbReference type="SUPFAM" id="SSF46785">
    <property type="entry name" value="Winged helix' DNA-binding domain"/>
    <property type="match status" value="1"/>
</dbReference>
<dbReference type="EMBL" id="SNWR01000002">
    <property type="protein sequence ID" value="TDO32561.1"/>
    <property type="molecule type" value="Genomic_DNA"/>
</dbReference>
<keyword evidence="2" id="KW-1185">Reference proteome</keyword>
<protein>
    <submittedName>
        <fullName evidence="1">Uncharacterized protein</fullName>
    </submittedName>
</protein>
<evidence type="ECO:0000313" key="2">
    <source>
        <dbReference type="Proteomes" id="UP000294901"/>
    </source>
</evidence>
<sequence>MSDDNELTSNERAVLLVLMSEGRQVSNTELAERYGFRIPAAIRDRLKDLGLLDVVRSGSAYLHEVSDPGWKRGGTELLADFEVPARPPKMQVAAWKALAHAAGRYLAAAGVTPSEFFSAQPAVATETVNDEKPADLEGRIRAAYQKIADRPNQSVPLSDLREQINGAPVSLLNQTLVKMYAEGLINLTPGADQKSRRKIDEQAAVRAGGEAKHFLSMEL</sequence>
<dbReference type="RefSeq" id="WP_133878516.1">
    <property type="nucleotide sequence ID" value="NZ_BOMD01000033.1"/>
</dbReference>
<accession>A0A4R6JCB4</accession>
<dbReference type="OrthoDB" id="3822696at2"/>
<proteinExistence type="predicted"/>
<comment type="caution">
    <text evidence="1">The sequence shown here is derived from an EMBL/GenBank/DDBJ whole genome shotgun (WGS) entry which is preliminary data.</text>
</comment>
<organism evidence="1 2">
    <name type="scientific">Paractinoplanes brasiliensis</name>
    <dbReference type="NCBI Taxonomy" id="52695"/>
    <lineage>
        <taxon>Bacteria</taxon>
        <taxon>Bacillati</taxon>
        <taxon>Actinomycetota</taxon>
        <taxon>Actinomycetes</taxon>
        <taxon>Micromonosporales</taxon>
        <taxon>Micromonosporaceae</taxon>
        <taxon>Paractinoplanes</taxon>
    </lineage>
</organism>
<dbReference type="InterPro" id="IPR036390">
    <property type="entry name" value="WH_DNA-bd_sf"/>
</dbReference>
<gene>
    <name evidence="1" type="ORF">C8E87_8026</name>
</gene>
<name>A0A4R6JCB4_9ACTN</name>